<organism evidence="8 9">
    <name type="scientific">Micromonas commoda (strain RCC299 / NOUM17 / CCMP2709)</name>
    <name type="common">Picoplanktonic green alga</name>
    <dbReference type="NCBI Taxonomy" id="296587"/>
    <lineage>
        <taxon>Eukaryota</taxon>
        <taxon>Viridiplantae</taxon>
        <taxon>Chlorophyta</taxon>
        <taxon>Mamiellophyceae</taxon>
        <taxon>Mamiellales</taxon>
        <taxon>Mamiellaceae</taxon>
        <taxon>Micromonas</taxon>
    </lineage>
</organism>
<keyword evidence="8" id="KW-0282">Flagellum</keyword>
<keyword evidence="5" id="KW-0966">Cell projection</keyword>
<evidence type="ECO:0000256" key="7">
    <source>
        <dbReference type="ARBA" id="ARBA00039274"/>
    </source>
</evidence>
<dbReference type="GO" id="GO:0060271">
    <property type="term" value="P:cilium assembly"/>
    <property type="evidence" value="ECO:0007669"/>
    <property type="project" value="TreeGrafter"/>
</dbReference>
<dbReference type="PROSITE" id="PS51381">
    <property type="entry name" value="C2_B9"/>
    <property type="match status" value="1"/>
</dbReference>
<sequence>MAKAEASFFTVIVTGQIEFADIPSCDNAYCKYAIVHGDDWTHLDGPEDGISQITRKTSSGPEQKLVWNFPVEVTYKATNAFGWPQLILSVYEIDAMGRDIIKGYGCVHLPIASGNFVRTVPLYKPLSASIAQQFINWATGRPAEFSNPKFPAMGEGREVTRVQSTGHASVALNVITKDMATFGYSEAKGAAVRVAI</sequence>
<gene>
    <name evidence="8" type="ORF">MICPUN_61278</name>
</gene>
<evidence type="ECO:0000313" key="9">
    <source>
        <dbReference type="Proteomes" id="UP000002009"/>
    </source>
</evidence>
<protein>
    <recommendedName>
        <fullName evidence="7">B9 domain-containing protein 1</fullName>
    </recommendedName>
</protein>
<dbReference type="GO" id="GO:0036038">
    <property type="term" value="C:MKS complex"/>
    <property type="evidence" value="ECO:0007669"/>
    <property type="project" value="TreeGrafter"/>
</dbReference>
<dbReference type="InterPro" id="IPR010796">
    <property type="entry name" value="C2_B9-type_dom"/>
</dbReference>
<proteinExistence type="inferred from homology"/>
<name>C1EC34_MICCC</name>
<evidence type="ECO:0000256" key="3">
    <source>
        <dbReference type="ARBA" id="ARBA00022794"/>
    </source>
</evidence>
<dbReference type="EMBL" id="CP001329">
    <property type="protein sequence ID" value="ACO65519.1"/>
    <property type="molecule type" value="Genomic_DNA"/>
</dbReference>
<dbReference type="eggNOG" id="KOG4027">
    <property type="taxonomic scope" value="Eukaryota"/>
</dbReference>
<dbReference type="STRING" id="296587.C1EC34"/>
<dbReference type="AlphaFoldDB" id="C1EC34"/>
<evidence type="ECO:0000256" key="2">
    <source>
        <dbReference type="ARBA" id="ARBA00022490"/>
    </source>
</evidence>
<dbReference type="PANTHER" id="PTHR12968:SF1">
    <property type="entry name" value="B9 DOMAIN-CONTAINING PROTEIN 1"/>
    <property type="match status" value="1"/>
</dbReference>
<dbReference type="OrthoDB" id="431939at2759"/>
<accession>C1EC34</accession>
<keyword evidence="2" id="KW-0963">Cytoplasm</keyword>
<dbReference type="OMA" id="NMPIEVT"/>
<evidence type="ECO:0000256" key="4">
    <source>
        <dbReference type="ARBA" id="ARBA00023212"/>
    </source>
</evidence>
<dbReference type="RefSeq" id="XP_002504261.1">
    <property type="nucleotide sequence ID" value="XM_002504215.1"/>
</dbReference>
<dbReference type="InParanoid" id="C1EC34"/>
<dbReference type="Pfam" id="PF07162">
    <property type="entry name" value="B9-C2"/>
    <property type="match status" value="1"/>
</dbReference>
<comment type="similarity">
    <text evidence="6">Belongs to the B9D family.</text>
</comment>
<dbReference type="Proteomes" id="UP000002009">
    <property type="component" value="Chromosome 9"/>
</dbReference>
<evidence type="ECO:0000256" key="6">
    <source>
        <dbReference type="ARBA" id="ARBA00038411"/>
    </source>
</evidence>
<keyword evidence="4" id="KW-0206">Cytoskeleton</keyword>
<dbReference type="GeneID" id="8246435"/>
<keyword evidence="3" id="KW-0970">Cilium biogenesis/degradation</keyword>
<evidence type="ECO:0000313" key="8">
    <source>
        <dbReference type="EMBL" id="ACO65519.1"/>
    </source>
</evidence>
<evidence type="ECO:0000256" key="5">
    <source>
        <dbReference type="ARBA" id="ARBA00023273"/>
    </source>
</evidence>
<reference evidence="8 9" key="1">
    <citation type="journal article" date="2009" name="Science">
        <title>Green evolution and dynamic adaptations revealed by genomes of the marine picoeukaryotes Micromonas.</title>
        <authorList>
            <person name="Worden A.Z."/>
            <person name="Lee J.H."/>
            <person name="Mock T."/>
            <person name="Rouze P."/>
            <person name="Simmons M.P."/>
            <person name="Aerts A.L."/>
            <person name="Allen A.E."/>
            <person name="Cuvelier M.L."/>
            <person name="Derelle E."/>
            <person name="Everett M.V."/>
            <person name="Foulon E."/>
            <person name="Grimwood J."/>
            <person name="Gundlach H."/>
            <person name="Henrissat B."/>
            <person name="Napoli C."/>
            <person name="McDonald S.M."/>
            <person name="Parker M.S."/>
            <person name="Rombauts S."/>
            <person name="Salamov A."/>
            <person name="Von Dassow P."/>
            <person name="Badger J.H."/>
            <person name="Coutinho P.M."/>
            <person name="Demir E."/>
            <person name="Dubchak I."/>
            <person name="Gentemann C."/>
            <person name="Eikrem W."/>
            <person name="Gready J.E."/>
            <person name="John U."/>
            <person name="Lanier W."/>
            <person name="Lindquist E.A."/>
            <person name="Lucas S."/>
            <person name="Mayer K.F."/>
            <person name="Moreau H."/>
            <person name="Not F."/>
            <person name="Otillar R."/>
            <person name="Panaud O."/>
            <person name="Pangilinan J."/>
            <person name="Paulsen I."/>
            <person name="Piegu B."/>
            <person name="Poliakov A."/>
            <person name="Robbens S."/>
            <person name="Schmutz J."/>
            <person name="Toulza E."/>
            <person name="Wyss T."/>
            <person name="Zelensky A."/>
            <person name="Zhou K."/>
            <person name="Armbrust E.V."/>
            <person name="Bhattacharya D."/>
            <person name="Goodenough U.W."/>
            <person name="Van de Peer Y."/>
            <person name="Grigoriev I.V."/>
        </authorList>
    </citation>
    <scope>NUCLEOTIDE SEQUENCE [LARGE SCALE GENOMIC DNA]</scope>
    <source>
        <strain evidence="9">RCC299 / NOUM17</strain>
    </source>
</reference>
<keyword evidence="8" id="KW-0969">Cilium</keyword>
<evidence type="ECO:0000256" key="1">
    <source>
        <dbReference type="ARBA" id="ARBA00004120"/>
    </source>
</evidence>
<keyword evidence="9" id="KW-1185">Reference proteome</keyword>
<comment type="subcellular location">
    <subcellularLocation>
        <location evidence="1">Cytoplasm</location>
        <location evidence="1">Cytoskeleton</location>
        <location evidence="1">Cilium basal body</location>
    </subcellularLocation>
</comment>
<dbReference type="PANTHER" id="PTHR12968">
    <property type="entry name" value="B9 DOMAIN-CONTAINING"/>
    <property type="match status" value="1"/>
</dbReference>
<dbReference type="KEGG" id="mis:MICPUN_61278"/>